<reference evidence="3" key="1">
    <citation type="journal article" date="2020" name="Stud. Mycol.">
        <title>101 Dothideomycetes genomes: a test case for predicting lifestyles and emergence of pathogens.</title>
        <authorList>
            <person name="Haridas S."/>
            <person name="Albert R."/>
            <person name="Binder M."/>
            <person name="Bloem J."/>
            <person name="Labutti K."/>
            <person name="Salamov A."/>
            <person name="Andreopoulos B."/>
            <person name="Baker S."/>
            <person name="Barry K."/>
            <person name="Bills G."/>
            <person name="Bluhm B."/>
            <person name="Cannon C."/>
            <person name="Castanera R."/>
            <person name="Culley D."/>
            <person name="Daum C."/>
            <person name="Ezra D."/>
            <person name="Gonzalez J."/>
            <person name="Henrissat B."/>
            <person name="Kuo A."/>
            <person name="Liang C."/>
            <person name="Lipzen A."/>
            <person name="Lutzoni F."/>
            <person name="Magnuson J."/>
            <person name="Mondo S."/>
            <person name="Nolan M."/>
            <person name="Ohm R."/>
            <person name="Pangilinan J."/>
            <person name="Park H.-J."/>
            <person name="Ramirez L."/>
            <person name="Alfaro M."/>
            <person name="Sun H."/>
            <person name="Tritt A."/>
            <person name="Yoshinaga Y."/>
            <person name="Zwiers L.-H."/>
            <person name="Turgeon B."/>
            <person name="Goodwin S."/>
            <person name="Spatafora J."/>
            <person name="Crous P."/>
            <person name="Grigoriev I."/>
        </authorList>
    </citation>
    <scope>NUCLEOTIDE SEQUENCE</scope>
    <source>
        <strain evidence="3">CBS 480.64</strain>
    </source>
</reference>
<dbReference type="Pfam" id="PF12697">
    <property type="entry name" value="Abhydrolase_6"/>
    <property type="match status" value="1"/>
</dbReference>
<dbReference type="AlphaFoldDB" id="A0A6A7C8M9"/>
<keyword evidence="4" id="KW-1185">Reference proteome</keyword>
<evidence type="ECO:0000313" key="3">
    <source>
        <dbReference type="EMBL" id="KAF2863429.1"/>
    </source>
</evidence>
<dbReference type="Proteomes" id="UP000799421">
    <property type="component" value="Unassembled WGS sequence"/>
</dbReference>
<evidence type="ECO:0000259" key="2">
    <source>
        <dbReference type="Pfam" id="PF12697"/>
    </source>
</evidence>
<feature type="transmembrane region" description="Helical" evidence="1">
    <location>
        <begin position="244"/>
        <end position="264"/>
    </location>
</feature>
<evidence type="ECO:0000313" key="4">
    <source>
        <dbReference type="Proteomes" id="UP000799421"/>
    </source>
</evidence>
<keyword evidence="3" id="KW-0378">Hydrolase</keyword>
<dbReference type="InterPro" id="IPR029058">
    <property type="entry name" value="AB_hydrolase_fold"/>
</dbReference>
<feature type="transmembrane region" description="Helical" evidence="1">
    <location>
        <begin position="6"/>
        <end position="25"/>
    </location>
</feature>
<dbReference type="SUPFAM" id="SSF53474">
    <property type="entry name" value="alpha/beta-Hydrolases"/>
    <property type="match status" value="1"/>
</dbReference>
<dbReference type="OrthoDB" id="446723at2759"/>
<organism evidence="3 4">
    <name type="scientific">Piedraia hortae CBS 480.64</name>
    <dbReference type="NCBI Taxonomy" id="1314780"/>
    <lineage>
        <taxon>Eukaryota</taxon>
        <taxon>Fungi</taxon>
        <taxon>Dikarya</taxon>
        <taxon>Ascomycota</taxon>
        <taxon>Pezizomycotina</taxon>
        <taxon>Dothideomycetes</taxon>
        <taxon>Dothideomycetidae</taxon>
        <taxon>Capnodiales</taxon>
        <taxon>Piedraiaceae</taxon>
        <taxon>Piedraia</taxon>
    </lineage>
</organism>
<keyword evidence="1" id="KW-1133">Transmembrane helix</keyword>
<dbReference type="GO" id="GO:0016787">
    <property type="term" value="F:hydrolase activity"/>
    <property type="evidence" value="ECO:0007669"/>
    <property type="project" value="UniProtKB-KW"/>
</dbReference>
<name>A0A6A7C8M9_9PEZI</name>
<accession>A0A6A7C8M9</accession>
<feature type="domain" description="AB hydrolase-1" evidence="2">
    <location>
        <begin position="125"/>
        <end position="400"/>
    </location>
</feature>
<dbReference type="PANTHER" id="PTHR12277">
    <property type="entry name" value="ALPHA/BETA HYDROLASE DOMAIN-CONTAINING PROTEIN"/>
    <property type="match status" value="1"/>
</dbReference>
<dbReference type="Gene3D" id="3.40.50.1820">
    <property type="entry name" value="alpha/beta hydrolase"/>
    <property type="match status" value="1"/>
</dbReference>
<protein>
    <submittedName>
        <fullName evidence="3">Alpha/beta-hydrolase</fullName>
    </submittedName>
</protein>
<sequence length="415" mass="46279">MTVLSFFLIFSSPVALYLLVLKLLLIHKLQRFALYAHKFNTLFLGDNLASGESFGFLSRQVTPFIVSTHDGEKLFAWHILPLNSYIKHGPDILEEKTQGKDKFLEKKEFIRTKAFGYLTRAERVVVVFHGNAGHVAQSYRPGLYRSLINQANTHVLAFDYRGFGHSTGSPTESGLIADGISFVNFVLHVAGVPAERIILLGHSLGTGVASAVALYFADSKSQMVPTEAKPKPELKDDDGISPTTFAGVVLIAPFYNLPLLLLTYRIGGCLPILLPLRPIFPWVTKILNQKIVDRWRTADRLAMYYGILINNRKAMKTMGNSKLLGGVHLIHSRRDWDISFRQSEMICARILGADDKAWRKSCVDASRGPAFAEYIPDTDEDFVGPNWRVDIVEYGGHNKILTFAPVAAAVLRIFG</sequence>
<evidence type="ECO:0000256" key="1">
    <source>
        <dbReference type="SAM" id="Phobius"/>
    </source>
</evidence>
<gene>
    <name evidence="3" type="ORF">K470DRAFT_210876</name>
</gene>
<dbReference type="InterPro" id="IPR000073">
    <property type="entry name" value="AB_hydrolase_1"/>
</dbReference>
<dbReference type="PANTHER" id="PTHR12277:SF81">
    <property type="entry name" value="PROTEIN ABHD13"/>
    <property type="match status" value="1"/>
</dbReference>
<dbReference type="EMBL" id="MU005961">
    <property type="protein sequence ID" value="KAF2863429.1"/>
    <property type="molecule type" value="Genomic_DNA"/>
</dbReference>
<proteinExistence type="predicted"/>
<keyword evidence="1" id="KW-0812">Transmembrane</keyword>
<keyword evidence="1" id="KW-0472">Membrane</keyword>